<dbReference type="SUPFAM" id="SSF53098">
    <property type="entry name" value="Ribonuclease H-like"/>
    <property type="match status" value="1"/>
</dbReference>
<keyword evidence="2 5" id="KW-0690">Ribosome biogenesis</keyword>
<dbReference type="Gene3D" id="3.30.420.140">
    <property type="entry name" value="YqgF/RNase H-like domain"/>
    <property type="match status" value="1"/>
</dbReference>
<sequence length="135" mass="15249">MRIMAMDYGERRIGVAVSDPLGIIAQPLDTIEIKTQRELIKILKGLIVENQVSLLLIGNPIDHKGNPTRMSQQINEFVSALQKECTVEIRLWDERFTSRLAVRSMQDYGIKPGKKDIDAIAASIMLSEYLATHRV</sequence>
<proteinExistence type="inferred from homology"/>
<dbReference type="EMBL" id="MEUM01000119">
    <property type="protein sequence ID" value="OGC41107.1"/>
    <property type="molecule type" value="Genomic_DNA"/>
</dbReference>
<dbReference type="HAMAP" id="MF_00651">
    <property type="entry name" value="Nuclease_YqgF"/>
    <property type="match status" value="1"/>
</dbReference>
<dbReference type="GO" id="GO:0004518">
    <property type="term" value="F:nuclease activity"/>
    <property type="evidence" value="ECO:0007669"/>
    <property type="project" value="UniProtKB-KW"/>
</dbReference>
<comment type="caution">
    <text evidence="7">The sequence shown here is derived from an EMBL/GenBank/DDBJ whole genome shotgun (WGS) entry which is preliminary data.</text>
</comment>
<evidence type="ECO:0000313" key="8">
    <source>
        <dbReference type="Proteomes" id="UP000177025"/>
    </source>
</evidence>
<evidence type="ECO:0000259" key="6">
    <source>
        <dbReference type="SMART" id="SM00732"/>
    </source>
</evidence>
<evidence type="ECO:0000256" key="4">
    <source>
        <dbReference type="ARBA" id="ARBA00022801"/>
    </source>
</evidence>
<comment type="function">
    <text evidence="5">Could be a nuclease involved in processing of the 5'-end of pre-16S rRNA.</text>
</comment>
<accession>A0A1F4U8A0</accession>
<dbReference type="SMART" id="SM00732">
    <property type="entry name" value="YqgFc"/>
    <property type="match status" value="1"/>
</dbReference>
<dbReference type="PANTHER" id="PTHR33317">
    <property type="entry name" value="POLYNUCLEOTIDYL TRANSFERASE, RIBONUCLEASE H-LIKE SUPERFAMILY PROTEIN"/>
    <property type="match status" value="1"/>
</dbReference>
<evidence type="ECO:0000256" key="2">
    <source>
        <dbReference type="ARBA" id="ARBA00022517"/>
    </source>
</evidence>
<dbReference type="GO" id="GO:0005829">
    <property type="term" value="C:cytosol"/>
    <property type="evidence" value="ECO:0007669"/>
    <property type="project" value="TreeGrafter"/>
</dbReference>
<dbReference type="InterPro" id="IPR012337">
    <property type="entry name" value="RNaseH-like_sf"/>
</dbReference>
<dbReference type="Pfam" id="PF03652">
    <property type="entry name" value="RuvX"/>
    <property type="match status" value="1"/>
</dbReference>
<protein>
    <recommendedName>
        <fullName evidence="5">Putative pre-16S rRNA nuclease</fullName>
        <ecNumber evidence="5">3.1.-.-</ecNumber>
    </recommendedName>
</protein>
<evidence type="ECO:0000313" key="7">
    <source>
        <dbReference type="EMBL" id="OGC41107.1"/>
    </source>
</evidence>
<reference evidence="7 8" key="1">
    <citation type="journal article" date="2016" name="Nat. Commun.">
        <title>Thousands of microbial genomes shed light on interconnected biogeochemical processes in an aquifer system.</title>
        <authorList>
            <person name="Anantharaman K."/>
            <person name="Brown C.T."/>
            <person name="Hug L.A."/>
            <person name="Sharon I."/>
            <person name="Castelle C.J."/>
            <person name="Probst A.J."/>
            <person name="Thomas B.C."/>
            <person name="Singh A."/>
            <person name="Wilkins M.J."/>
            <person name="Karaoz U."/>
            <person name="Brodie E.L."/>
            <person name="Williams K.H."/>
            <person name="Hubbard S.S."/>
            <person name="Banfield J.F."/>
        </authorList>
    </citation>
    <scope>NUCLEOTIDE SEQUENCE [LARGE SCALE GENOMIC DNA]</scope>
</reference>
<name>A0A1F4U8A0_UNCW3</name>
<dbReference type="GO" id="GO:0000967">
    <property type="term" value="P:rRNA 5'-end processing"/>
    <property type="evidence" value="ECO:0007669"/>
    <property type="project" value="UniProtKB-UniRule"/>
</dbReference>
<comment type="subcellular location">
    <subcellularLocation>
        <location evidence="5">Cytoplasm</location>
    </subcellularLocation>
</comment>
<dbReference type="InterPro" id="IPR006641">
    <property type="entry name" value="YqgF/RNaseH-like_dom"/>
</dbReference>
<organism evidence="7 8">
    <name type="scientific">candidate division WOR-3 bacterium RBG_13_43_14</name>
    <dbReference type="NCBI Taxonomy" id="1802590"/>
    <lineage>
        <taxon>Bacteria</taxon>
        <taxon>Bacteria division WOR-3</taxon>
    </lineage>
</organism>
<evidence type="ECO:0000256" key="1">
    <source>
        <dbReference type="ARBA" id="ARBA00022490"/>
    </source>
</evidence>
<feature type="domain" description="YqgF/RNase H-like" evidence="6">
    <location>
        <begin position="1"/>
        <end position="101"/>
    </location>
</feature>
<dbReference type="GO" id="GO:0016788">
    <property type="term" value="F:hydrolase activity, acting on ester bonds"/>
    <property type="evidence" value="ECO:0007669"/>
    <property type="project" value="UniProtKB-UniRule"/>
</dbReference>
<keyword evidence="3 5" id="KW-0540">Nuclease</keyword>
<dbReference type="AlphaFoldDB" id="A0A1F4U8A0"/>
<evidence type="ECO:0000256" key="5">
    <source>
        <dbReference type="HAMAP-Rule" id="MF_00651"/>
    </source>
</evidence>
<keyword evidence="4 5" id="KW-0378">Hydrolase</keyword>
<dbReference type="EC" id="3.1.-.-" evidence="5"/>
<dbReference type="NCBIfam" id="TIGR00250">
    <property type="entry name" value="RNAse_H_YqgF"/>
    <property type="match status" value="1"/>
</dbReference>
<dbReference type="Proteomes" id="UP000177025">
    <property type="component" value="Unassembled WGS sequence"/>
</dbReference>
<keyword evidence="1 5" id="KW-0963">Cytoplasm</keyword>
<evidence type="ECO:0000256" key="3">
    <source>
        <dbReference type="ARBA" id="ARBA00022722"/>
    </source>
</evidence>
<gene>
    <name evidence="7" type="ORF">A2Y85_07050</name>
</gene>
<comment type="similarity">
    <text evidence="5">Belongs to the YqgF HJR family.</text>
</comment>
<dbReference type="InterPro" id="IPR005227">
    <property type="entry name" value="YqgF"/>
</dbReference>
<dbReference type="InterPro" id="IPR037027">
    <property type="entry name" value="YqgF/RNaseH-like_dom_sf"/>
</dbReference>
<dbReference type="CDD" id="cd16964">
    <property type="entry name" value="YqgF"/>
    <property type="match status" value="1"/>
</dbReference>
<dbReference type="PANTHER" id="PTHR33317:SF4">
    <property type="entry name" value="POLYNUCLEOTIDYL TRANSFERASE, RIBONUCLEASE H-LIKE SUPERFAMILY PROTEIN"/>
    <property type="match status" value="1"/>
</dbReference>